<dbReference type="PANTHER" id="PTHR43849">
    <property type="entry name" value="BLL3936 PROTEIN"/>
    <property type="match status" value="1"/>
</dbReference>
<sequence length="669" mass="71166">MKPSSGSHDVVEKELSAPADDGQIDFDELLRKYDTEARFRLTKGWQSILITVLAVSLSCFHLYTAGFGLLPIQMQGAVHLAMVLVLTLLLYPRSQKMDKKSPIPFYDFILAGLGATAALYLVFNYIALTERAGLPTEMDLAMGFLLIIMVLEATRRISNPVLSSLAIFALLYCYLGRSLPDFMSHRGFSIERIINHMYLGTEGLFGVPLEVSSTFVFMFILFGSVLDKTGIGKFIIDLSLALAGWSVGGPAKVAVVASGLMGTISGSSVANVCTVGMFTIPLMKSVGYKPEAAGAIEAAASTGGQIMPPVMGAGAFIMAQMLGRPYLEVAVAAIVPALLYYVALAVQVHFEARKEGLVGIPRNRLPSIVFLLKTKGFLLIPLFAIIYFLMAGYTPLMAAFFGILTCIPLSYLNKETRLTPKKLMEAFESGARSALSVACACACVGMIVGTGTLTGLALRIASGIIELSGGLLLPTLLLTMCASILLGTGLPTTANFIVTSTMAAPALLQLGVPPMAAYMFVFYFGIAADLTPPVALAAYAGAGIAGADPFKAGLMSFKLALAGLIVPYIYVYNPMLLFIDATPLPMAQAIVTALVGVFLLSMATIGFYRTHMNWPLRGLALLGAIGLLDPGTLTDIIGLGVLVFIHCIQVYRSRKNVPPSTPTTGEFAS</sequence>
<proteinExistence type="predicted"/>
<gene>
    <name evidence="3" type="ORF">KL86DPRO_10533</name>
</gene>
<feature type="domain" description="TRAP C4-dicarboxylate transport system permease DctM subunit" evidence="2">
    <location>
        <begin position="145"/>
        <end position="583"/>
    </location>
</feature>
<dbReference type="AlphaFoldDB" id="A0A212J1W7"/>
<dbReference type="NCBIfam" id="TIGR02123">
    <property type="entry name" value="TRAP_fused"/>
    <property type="match status" value="1"/>
</dbReference>
<organism evidence="3">
    <name type="scientific">uncultured delta proteobacterium</name>
    <dbReference type="NCBI Taxonomy" id="34034"/>
    <lineage>
        <taxon>Bacteria</taxon>
        <taxon>Deltaproteobacteria</taxon>
        <taxon>environmental samples</taxon>
    </lineage>
</organism>
<feature type="transmembrane region" description="Helical" evidence="1">
    <location>
        <begin position="205"/>
        <end position="226"/>
    </location>
</feature>
<feature type="transmembrane region" description="Helical" evidence="1">
    <location>
        <begin position="48"/>
        <end position="66"/>
    </location>
</feature>
<accession>A0A212J1W7</accession>
<dbReference type="InterPro" id="IPR010656">
    <property type="entry name" value="DctM"/>
</dbReference>
<dbReference type="PANTHER" id="PTHR43849:SF2">
    <property type="entry name" value="BLL3936 PROTEIN"/>
    <property type="match status" value="1"/>
</dbReference>
<feature type="transmembrane region" description="Helical" evidence="1">
    <location>
        <begin position="434"/>
        <end position="458"/>
    </location>
</feature>
<feature type="transmembrane region" description="Helical" evidence="1">
    <location>
        <begin position="103"/>
        <end position="126"/>
    </location>
</feature>
<feature type="transmembrane region" description="Helical" evidence="1">
    <location>
        <begin position="584"/>
        <end position="607"/>
    </location>
</feature>
<feature type="transmembrane region" description="Helical" evidence="1">
    <location>
        <begin position="396"/>
        <end position="413"/>
    </location>
</feature>
<feature type="transmembrane region" description="Helical" evidence="1">
    <location>
        <begin position="367"/>
        <end position="390"/>
    </location>
</feature>
<feature type="transmembrane region" description="Helical" evidence="1">
    <location>
        <begin position="72"/>
        <end position="91"/>
    </location>
</feature>
<feature type="transmembrane region" description="Helical" evidence="1">
    <location>
        <begin position="238"/>
        <end position="261"/>
    </location>
</feature>
<dbReference type="Pfam" id="PF06808">
    <property type="entry name" value="DctM"/>
    <property type="match status" value="1"/>
</dbReference>
<feature type="transmembrane region" description="Helical" evidence="1">
    <location>
        <begin position="552"/>
        <end position="572"/>
    </location>
</feature>
<keyword evidence="1" id="KW-0472">Membrane</keyword>
<evidence type="ECO:0000256" key="1">
    <source>
        <dbReference type="SAM" id="Phobius"/>
    </source>
</evidence>
<protein>
    <submittedName>
        <fullName evidence="3">TRAP transporter, 4TM/12TM fusion protein</fullName>
    </submittedName>
</protein>
<evidence type="ECO:0000259" key="2">
    <source>
        <dbReference type="Pfam" id="PF06808"/>
    </source>
</evidence>
<reference evidence="3" key="1">
    <citation type="submission" date="2016-04" db="EMBL/GenBank/DDBJ databases">
        <authorList>
            <person name="Evans L.H."/>
            <person name="Alamgir A."/>
            <person name="Owens N."/>
            <person name="Weber N.D."/>
            <person name="Virtaneva K."/>
            <person name="Barbian K."/>
            <person name="Babar A."/>
            <person name="Rosenke K."/>
        </authorList>
    </citation>
    <scope>NUCLEOTIDE SEQUENCE</scope>
    <source>
        <strain evidence="3">86</strain>
    </source>
</reference>
<feature type="transmembrane region" description="Helical" evidence="1">
    <location>
        <begin position="619"/>
        <end position="645"/>
    </location>
</feature>
<dbReference type="InterPro" id="IPR011853">
    <property type="entry name" value="TRAP_DctM-Dct_fused"/>
</dbReference>
<feature type="transmembrane region" description="Helical" evidence="1">
    <location>
        <begin position="326"/>
        <end position="346"/>
    </location>
</feature>
<feature type="transmembrane region" description="Helical" evidence="1">
    <location>
        <begin position="161"/>
        <end position="179"/>
    </location>
</feature>
<dbReference type="EMBL" id="FLUQ01000001">
    <property type="protein sequence ID" value="SBV93439.1"/>
    <property type="molecule type" value="Genomic_DNA"/>
</dbReference>
<evidence type="ECO:0000313" key="3">
    <source>
        <dbReference type="EMBL" id="SBV93439.1"/>
    </source>
</evidence>
<keyword evidence="1" id="KW-0812">Transmembrane</keyword>
<keyword evidence="1" id="KW-1133">Transmembrane helix</keyword>
<name>A0A212J1W7_9DELT</name>